<evidence type="ECO:0000256" key="3">
    <source>
        <dbReference type="ARBA" id="ARBA00022729"/>
    </source>
</evidence>
<accession>A0A8X7T2I6</accession>
<reference evidence="12" key="1">
    <citation type="submission" date="2016-04" db="EMBL/GenBank/DDBJ databases">
        <authorList>
            <person name="Nguyen H.D."/>
            <person name="Samba Siva P."/>
            <person name="Cullis J."/>
            <person name="Levesque C.A."/>
            <person name="Hambleton S."/>
        </authorList>
    </citation>
    <scope>NUCLEOTIDE SEQUENCE</scope>
    <source>
        <strain evidence="12">DAOMC 236422</strain>
    </source>
</reference>
<protein>
    <recommendedName>
        <fullName evidence="14">Peptidase S8/S53 domain-containing protein</fullName>
    </recommendedName>
</protein>
<dbReference type="Pfam" id="PF06280">
    <property type="entry name" value="fn3_5"/>
    <property type="match status" value="1"/>
</dbReference>
<evidence type="ECO:0000256" key="7">
    <source>
        <dbReference type="PROSITE-ProRule" id="PRU01240"/>
    </source>
</evidence>
<feature type="domain" description="Peptidase S8/S53" evidence="10">
    <location>
        <begin position="161"/>
        <end position="589"/>
    </location>
</feature>
<keyword evidence="3 9" id="KW-0732">Signal</keyword>
<dbReference type="PROSITE" id="PS51892">
    <property type="entry name" value="SUBTILASE"/>
    <property type="match status" value="1"/>
</dbReference>
<name>A0A8X7T2I6_9BASI</name>
<dbReference type="InterPro" id="IPR036852">
    <property type="entry name" value="Peptidase_S8/S53_dom_sf"/>
</dbReference>
<evidence type="ECO:0000259" key="11">
    <source>
        <dbReference type="Pfam" id="PF06280"/>
    </source>
</evidence>
<dbReference type="EMBL" id="LWDG02000320">
    <property type="protein sequence ID" value="KAE8266547.1"/>
    <property type="molecule type" value="Genomic_DNA"/>
</dbReference>
<dbReference type="AlphaFoldDB" id="A0A8X7T2I6"/>
<keyword evidence="2 7" id="KW-0645">Protease</keyword>
<feature type="active site" description="Charge relay system" evidence="6 7">
    <location>
        <position position="553"/>
    </location>
</feature>
<dbReference type="PANTHER" id="PTHR43399:SF4">
    <property type="entry name" value="CELL WALL-ASSOCIATED PROTEASE"/>
    <property type="match status" value="1"/>
</dbReference>
<dbReference type="PROSITE" id="PS00136">
    <property type="entry name" value="SUBTILASE_ASP"/>
    <property type="match status" value="1"/>
</dbReference>
<dbReference type="GO" id="GO:0016020">
    <property type="term" value="C:membrane"/>
    <property type="evidence" value="ECO:0007669"/>
    <property type="project" value="InterPro"/>
</dbReference>
<evidence type="ECO:0008006" key="14">
    <source>
        <dbReference type="Google" id="ProtNLM"/>
    </source>
</evidence>
<feature type="domain" description="C5a peptidase/Subtilisin-like protease SBT2-like Fn3-like" evidence="11">
    <location>
        <begin position="629"/>
        <end position="743"/>
    </location>
</feature>
<dbReference type="InterPro" id="IPR015500">
    <property type="entry name" value="Peptidase_S8_subtilisin-rel"/>
</dbReference>
<reference evidence="12" key="2">
    <citation type="journal article" date="2019" name="IMA Fungus">
        <title>Genome sequencing and comparison of five Tilletia species to identify candidate genes for the detection of regulated species infecting wheat.</title>
        <authorList>
            <person name="Nguyen H.D.T."/>
            <person name="Sultana T."/>
            <person name="Kesanakurti P."/>
            <person name="Hambleton S."/>
        </authorList>
    </citation>
    <scope>NUCLEOTIDE SEQUENCE</scope>
    <source>
        <strain evidence="12">DAOMC 236422</strain>
    </source>
</reference>
<comment type="caution">
    <text evidence="12">The sequence shown here is derived from an EMBL/GenBank/DDBJ whole genome shotgun (WGS) entry which is preliminary data.</text>
</comment>
<evidence type="ECO:0000313" key="13">
    <source>
        <dbReference type="Proteomes" id="UP000078113"/>
    </source>
</evidence>
<organism evidence="12 13">
    <name type="scientific">Tilletia walkeri</name>
    <dbReference type="NCBI Taxonomy" id="117179"/>
    <lineage>
        <taxon>Eukaryota</taxon>
        <taxon>Fungi</taxon>
        <taxon>Dikarya</taxon>
        <taxon>Basidiomycota</taxon>
        <taxon>Ustilaginomycotina</taxon>
        <taxon>Exobasidiomycetes</taxon>
        <taxon>Tilletiales</taxon>
        <taxon>Tilletiaceae</taxon>
        <taxon>Tilletia</taxon>
    </lineage>
</organism>
<evidence type="ECO:0000256" key="1">
    <source>
        <dbReference type="ARBA" id="ARBA00011073"/>
    </source>
</evidence>
<keyword evidence="13" id="KW-1185">Reference proteome</keyword>
<dbReference type="InterPro" id="IPR051048">
    <property type="entry name" value="Peptidase_S8/S53_subtilisin"/>
</dbReference>
<dbReference type="InterPro" id="IPR023828">
    <property type="entry name" value="Peptidase_S8_Ser-AS"/>
</dbReference>
<dbReference type="GO" id="GO:0006508">
    <property type="term" value="P:proteolysis"/>
    <property type="evidence" value="ECO:0007669"/>
    <property type="project" value="UniProtKB-KW"/>
</dbReference>
<dbReference type="InterPro" id="IPR010435">
    <property type="entry name" value="C5a/SBT2-like_Fn3"/>
</dbReference>
<evidence type="ECO:0000256" key="6">
    <source>
        <dbReference type="PIRSR" id="PIRSR615500-1"/>
    </source>
</evidence>
<evidence type="ECO:0000256" key="2">
    <source>
        <dbReference type="ARBA" id="ARBA00022670"/>
    </source>
</evidence>
<dbReference type="Gene3D" id="2.60.40.1710">
    <property type="entry name" value="Subtilisin-like superfamily"/>
    <property type="match status" value="1"/>
</dbReference>
<evidence type="ECO:0000313" key="12">
    <source>
        <dbReference type="EMBL" id="KAE8266547.1"/>
    </source>
</evidence>
<evidence type="ECO:0000256" key="5">
    <source>
        <dbReference type="ARBA" id="ARBA00022825"/>
    </source>
</evidence>
<feature type="active site" description="Charge relay system" evidence="6 7">
    <location>
        <position position="170"/>
    </location>
</feature>
<dbReference type="PANTHER" id="PTHR43399">
    <property type="entry name" value="SUBTILISIN-RELATED"/>
    <property type="match status" value="1"/>
</dbReference>
<dbReference type="Gene3D" id="3.40.50.200">
    <property type="entry name" value="Peptidase S8/S53 domain"/>
    <property type="match status" value="1"/>
</dbReference>
<dbReference type="GO" id="GO:0004252">
    <property type="term" value="F:serine-type endopeptidase activity"/>
    <property type="evidence" value="ECO:0007669"/>
    <property type="project" value="UniProtKB-UniRule"/>
</dbReference>
<feature type="active site" description="Charge relay system" evidence="6 7">
    <location>
        <position position="225"/>
    </location>
</feature>
<evidence type="ECO:0000256" key="4">
    <source>
        <dbReference type="ARBA" id="ARBA00022801"/>
    </source>
</evidence>
<evidence type="ECO:0000256" key="9">
    <source>
        <dbReference type="SAM" id="SignalP"/>
    </source>
</evidence>
<dbReference type="Proteomes" id="UP000078113">
    <property type="component" value="Unassembled WGS sequence"/>
</dbReference>
<dbReference type="PRINTS" id="PR00723">
    <property type="entry name" value="SUBTILISIN"/>
</dbReference>
<comment type="similarity">
    <text evidence="1 7 8">Belongs to the peptidase S8 family.</text>
</comment>
<dbReference type="Pfam" id="PF00082">
    <property type="entry name" value="Peptidase_S8"/>
    <property type="match status" value="1"/>
</dbReference>
<feature type="signal peptide" evidence="9">
    <location>
        <begin position="1"/>
        <end position="22"/>
    </location>
</feature>
<evidence type="ECO:0000259" key="10">
    <source>
        <dbReference type="Pfam" id="PF00082"/>
    </source>
</evidence>
<dbReference type="PROSITE" id="PS00138">
    <property type="entry name" value="SUBTILASE_SER"/>
    <property type="match status" value="1"/>
</dbReference>
<dbReference type="InterPro" id="IPR000209">
    <property type="entry name" value="Peptidase_S8/S53_dom"/>
</dbReference>
<dbReference type="InterPro" id="IPR023827">
    <property type="entry name" value="Peptidase_S8_Asp-AS"/>
</dbReference>
<dbReference type="SUPFAM" id="SSF52743">
    <property type="entry name" value="Subtilisin-like"/>
    <property type="match status" value="1"/>
</dbReference>
<proteinExistence type="inferred from homology"/>
<evidence type="ECO:0000256" key="8">
    <source>
        <dbReference type="RuleBase" id="RU003355"/>
    </source>
</evidence>
<keyword evidence="5 7" id="KW-0720">Serine protease</keyword>
<gene>
    <name evidence="12" type="ORF">A4X09_0g5796</name>
</gene>
<keyword evidence="4 7" id="KW-0378">Hydrolase</keyword>
<dbReference type="Gene3D" id="3.50.30.30">
    <property type="match status" value="1"/>
</dbReference>
<feature type="chain" id="PRO_5036492556" description="Peptidase S8/S53 domain-containing protein" evidence="9">
    <location>
        <begin position="23"/>
        <end position="919"/>
    </location>
</feature>
<sequence length="919" mass="97139">MRLHAFGLWTALLAVTLTPAEARGRKDTVVIVSFRNDARPVTSQGSSYNNETLHNAFEAYLKSRNIQFKPRLRFKDVRMPLGTSLALPNSADVDKLSGFAAVEQVETVASGPGNAFERRIYKNSVSTSHHDHLLARASSRDTFGPHVIVGADKLHNEGYFGANVKVGVVDTGLDHTHPAFGNCYGKPGCTVVGGYSFVSDDNEIVLGGNVRPDCDNYGVKSGWGHGTATGGVIGAQDNVRNVTGMAPQALLSPYRIAGCTGISAPDIAAAAIVKAFQDGMDIISMSFSFSSGWQQAFVSRLVSSVVALGTPVILSSGNGGLAGMFTPSSPTVAKGAYSVGSVQNNQFPGYTFAIKSSPKSSSGTVKSIASSYLSTNPFTFNKSTSASLPVYLASKKANSPTDSCDDYPNSTPDLSKYVTVIGKASCRLNVQIFNAQAKGAQYIIFYNDNTTEAVYADQFLDFNSGMQAGTISNADGVKIVNLVNAGNKVSLDFSAPKPVDIENSVTGGLLGDYSEYGPSWTVDGAPGAAGVGGSVLCTWPVNAGSYQVLTGTSFSTPQIAGAMALYRSIKGKSETPEQLNAIFTTTAKPVPYSKNSTLLDTVAQAGGGLIDVYRAVKSTTRVWPSMLLLNDTHNFNGSQKLTISNVGTQSQTFTLGHLPAGTAYALDGSGHAYYNQGPIQVVAKDQAGVRFNPASVTIAPGKSQDVQVTFTAPKADPKNMAVYSGYVQLKSNQEVGSLTVPYMGLAMDLSATTAIDMKVIDGMPVTYLRAPSGDPVSSDNNTYDPSTFDGQLQLVWGTTVGTPVATISFVKGNTRFVPTYQQDVKGSKPCTSTSTPLPASDLVATVSKQILLDRAGGDSNYDFISSNYTDAKGVARQVGDGYYRVLLQVLRPNSDPAKVCSYDSYMSRAFNIKKKKTSS</sequence>